<dbReference type="KEGG" id="cput:CONPUDRAFT_86111"/>
<evidence type="ECO:0000313" key="3">
    <source>
        <dbReference type="Proteomes" id="UP000053558"/>
    </source>
</evidence>
<protein>
    <submittedName>
        <fullName evidence="2">Uncharacterized protein</fullName>
    </submittedName>
</protein>
<proteinExistence type="predicted"/>
<evidence type="ECO:0000313" key="2">
    <source>
        <dbReference type="EMBL" id="EIW73834.1"/>
    </source>
</evidence>
<keyword evidence="3" id="KW-1185">Reference proteome</keyword>
<dbReference type="AlphaFoldDB" id="R7SFH9"/>
<dbReference type="EMBL" id="JH711643">
    <property type="protein sequence ID" value="EIW73834.1"/>
    <property type="molecule type" value="Genomic_DNA"/>
</dbReference>
<dbReference type="GeneID" id="19211082"/>
<feature type="region of interest" description="Disordered" evidence="1">
    <location>
        <begin position="1"/>
        <end position="30"/>
    </location>
</feature>
<dbReference type="RefSeq" id="XP_007775988.1">
    <property type="nucleotide sequence ID" value="XM_007777798.1"/>
</dbReference>
<sequence length="76" mass="8287">MRHYKCTIGRDDAGLSNQSPPSFDASRTPSFGLRWSPARECSKSPSLPDAKAPRPVTLLGTRLGRQVTSLTKSLTE</sequence>
<accession>R7SFH9</accession>
<gene>
    <name evidence="2" type="ORF">CONPUDRAFT_86111</name>
</gene>
<evidence type="ECO:0000256" key="1">
    <source>
        <dbReference type="SAM" id="MobiDB-lite"/>
    </source>
</evidence>
<feature type="compositionally biased region" description="Polar residues" evidence="1">
    <location>
        <begin position="15"/>
        <end position="29"/>
    </location>
</feature>
<organism evidence="2 3">
    <name type="scientific">Coniophora puteana (strain RWD-64-598)</name>
    <name type="common">Brown rot fungus</name>
    <dbReference type="NCBI Taxonomy" id="741705"/>
    <lineage>
        <taxon>Eukaryota</taxon>
        <taxon>Fungi</taxon>
        <taxon>Dikarya</taxon>
        <taxon>Basidiomycota</taxon>
        <taxon>Agaricomycotina</taxon>
        <taxon>Agaricomycetes</taxon>
        <taxon>Agaricomycetidae</taxon>
        <taxon>Boletales</taxon>
        <taxon>Coniophorineae</taxon>
        <taxon>Coniophoraceae</taxon>
        <taxon>Coniophora</taxon>
    </lineage>
</organism>
<dbReference type="Proteomes" id="UP000053558">
    <property type="component" value="Unassembled WGS sequence"/>
</dbReference>
<name>R7SFH9_CONPW</name>
<reference evidence="3" key="1">
    <citation type="journal article" date="2012" name="Science">
        <title>The Paleozoic origin of enzymatic lignin decomposition reconstructed from 31 fungal genomes.</title>
        <authorList>
            <person name="Floudas D."/>
            <person name="Binder M."/>
            <person name="Riley R."/>
            <person name="Barry K."/>
            <person name="Blanchette R.A."/>
            <person name="Henrissat B."/>
            <person name="Martinez A.T."/>
            <person name="Otillar R."/>
            <person name="Spatafora J.W."/>
            <person name="Yadav J.S."/>
            <person name="Aerts A."/>
            <person name="Benoit I."/>
            <person name="Boyd A."/>
            <person name="Carlson A."/>
            <person name="Copeland A."/>
            <person name="Coutinho P.M."/>
            <person name="de Vries R.P."/>
            <person name="Ferreira P."/>
            <person name="Findley K."/>
            <person name="Foster B."/>
            <person name="Gaskell J."/>
            <person name="Glotzer D."/>
            <person name="Gorecki P."/>
            <person name="Heitman J."/>
            <person name="Hesse C."/>
            <person name="Hori C."/>
            <person name="Igarashi K."/>
            <person name="Jurgens J.A."/>
            <person name="Kallen N."/>
            <person name="Kersten P."/>
            <person name="Kohler A."/>
            <person name="Kuees U."/>
            <person name="Kumar T.K.A."/>
            <person name="Kuo A."/>
            <person name="LaButti K."/>
            <person name="Larrondo L.F."/>
            <person name="Lindquist E."/>
            <person name="Ling A."/>
            <person name="Lombard V."/>
            <person name="Lucas S."/>
            <person name="Lundell T."/>
            <person name="Martin R."/>
            <person name="McLaughlin D.J."/>
            <person name="Morgenstern I."/>
            <person name="Morin E."/>
            <person name="Murat C."/>
            <person name="Nagy L.G."/>
            <person name="Nolan M."/>
            <person name="Ohm R.A."/>
            <person name="Patyshakuliyeva A."/>
            <person name="Rokas A."/>
            <person name="Ruiz-Duenas F.J."/>
            <person name="Sabat G."/>
            <person name="Salamov A."/>
            <person name="Samejima M."/>
            <person name="Schmutz J."/>
            <person name="Slot J.C."/>
            <person name="St John F."/>
            <person name="Stenlid J."/>
            <person name="Sun H."/>
            <person name="Sun S."/>
            <person name="Syed K."/>
            <person name="Tsang A."/>
            <person name="Wiebenga A."/>
            <person name="Young D."/>
            <person name="Pisabarro A."/>
            <person name="Eastwood D.C."/>
            <person name="Martin F."/>
            <person name="Cullen D."/>
            <person name="Grigoriev I.V."/>
            <person name="Hibbett D.S."/>
        </authorList>
    </citation>
    <scope>NUCLEOTIDE SEQUENCE [LARGE SCALE GENOMIC DNA]</scope>
    <source>
        <strain evidence="3">RWD-64-598 SS2</strain>
    </source>
</reference>